<dbReference type="Pfam" id="PF01108">
    <property type="entry name" value="Tissue_fac"/>
    <property type="match status" value="1"/>
</dbReference>
<reference evidence="2" key="2">
    <citation type="submission" date="2025-09" db="UniProtKB">
        <authorList>
            <consortium name="Ensembl"/>
        </authorList>
    </citation>
    <scope>IDENTIFICATION</scope>
</reference>
<dbReference type="SUPFAM" id="SSF49265">
    <property type="entry name" value="Fibronectin type III"/>
    <property type="match status" value="1"/>
</dbReference>
<dbReference type="InterPro" id="IPR003961">
    <property type="entry name" value="FN3_dom"/>
</dbReference>
<name>A0A670XYN1_PSETE</name>
<feature type="domain" description="Fibronectin type-III" evidence="1">
    <location>
        <begin position="29"/>
        <end position="77"/>
    </location>
</feature>
<accession>A0A670XYN1</accession>
<dbReference type="GeneTree" id="ENSGT00990000211691"/>
<dbReference type="InterPro" id="IPR013783">
    <property type="entry name" value="Ig-like_fold"/>
</dbReference>
<evidence type="ECO:0000313" key="3">
    <source>
        <dbReference type="Proteomes" id="UP000472273"/>
    </source>
</evidence>
<evidence type="ECO:0000313" key="2">
    <source>
        <dbReference type="Ensembl" id="ENSPTXP00000004944.1"/>
    </source>
</evidence>
<dbReference type="AlphaFoldDB" id="A0A670XYN1"/>
<keyword evidence="3" id="KW-1185">Reference proteome</keyword>
<organism evidence="2 3">
    <name type="scientific">Pseudonaja textilis</name>
    <name type="common">Eastern brown snake</name>
    <dbReference type="NCBI Taxonomy" id="8673"/>
    <lineage>
        <taxon>Eukaryota</taxon>
        <taxon>Metazoa</taxon>
        <taxon>Chordata</taxon>
        <taxon>Craniata</taxon>
        <taxon>Vertebrata</taxon>
        <taxon>Euteleostomi</taxon>
        <taxon>Lepidosauria</taxon>
        <taxon>Squamata</taxon>
        <taxon>Bifurcata</taxon>
        <taxon>Unidentata</taxon>
        <taxon>Episquamata</taxon>
        <taxon>Toxicofera</taxon>
        <taxon>Serpentes</taxon>
        <taxon>Colubroidea</taxon>
        <taxon>Elapidae</taxon>
        <taxon>Hydrophiinae</taxon>
        <taxon>Pseudonaja</taxon>
    </lineage>
</organism>
<sequence>MPKKGDGTTSLQRILVHSRVFILSKPLHLISSHCLLPSPRNVSFISRNMKNILHWLPPEGIVENKLNYKVKYLMYVGYWVLHLRLCHTPGWILKVHFATGVS</sequence>
<reference evidence="2" key="1">
    <citation type="submission" date="2025-08" db="UniProtKB">
        <authorList>
            <consortium name="Ensembl"/>
        </authorList>
    </citation>
    <scope>IDENTIFICATION</scope>
</reference>
<dbReference type="Gene3D" id="2.60.40.10">
    <property type="entry name" value="Immunoglobulins"/>
    <property type="match status" value="1"/>
</dbReference>
<evidence type="ECO:0000259" key="1">
    <source>
        <dbReference type="Pfam" id="PF01108"/>
    </source>
</evidence>
<dbReference type="Proteomes" id="UP000472273">
    <property type="component" value="Unplaced"/>
</dbReference>
<dbReference type="Ensembl" id="ENSPTXT00000005092.1">
    <property type="protein sequence ID" value="ENSPTXP00000004944.1"/>
    <property type="gene ID" value="ENSPTXG00000003631.1"/>
</dbReference>
<dbReference type="InterPro" id="IPR036116">
    <property type="entry name" value="FN3_sf"/>
</dbReference>
<protein>
    <recommendedName>
        <fullName evidence="1">Fibronectin type-III domain-containing protein</fullName>
    </recommendedName>
</protein>
<proteinExistence type="predicted"/>